<keyword evidence="4" id="KW-1185">Reference proteome</keyword>
<dbReference type="EMBL" id="ASSJ01000085">
    <property type="protein sequence ID" value="ERN39896.1"/>
    <property type="molecule type" value="Genomic_DNA"/>
</dbReference>
<feature type="domain" description="Haem-binding uptake Tiki superfamily ChaN" evidence="2">
    <location>
        <begin position="42"/>
        <end position="250"/>
    </location>
</feature>
<evidence type="ECO:0000313" key="4">
    <source>
        <dbReference type="Proteomes" id="UP000016960"/>
    </source>
</evidence>
<dbReference type="CDD" id="cd14727">
    <property type="entry name" value="ChanN-like"/>
    <property type="match status" value="1"/>
</dbReference>
<dbReference type="STRING" id="582515.KR51_00036790"/>
<evidence type="ECO:0000259" key="2">
    <source>
        <dbReference type="Pfam" id="PF04187"/>
    </source>
</evidence>
<reference evidence="3 4" key="1">
    <citation type="submission" date="2013-05" db="EMBL/GenBank/DDBJ databases">
        <title>Draft genome sequence of Rubidibacter lacunae KORDI 51-2.</title>
        <authorList>
            <person name="Choi D.H."/>
            <person name="Noh J.H."/>
            <person name="Kwon K.-K."/>
            <person name="Lee J.-H."/>
            <person name="Ryu J.-Y."/>
        </authorList>
    </citation>
    <scope>NUCLEOTIDE SEQUENCE [LARGE SCALE GENOMIC DNA]</scope>
    <source>
        <strain evidence="3 4">KORDI 51-2</strain>
    </source>
</reference>
<dbReference type="PATRIC" id="fig|582515.4.peg.4148"/>
<feature type="chain" id="PRO_5004658861" evidence="1">
    <location>
        <begin position="25"/>
        <end position="296"/>
    </location>
</feature>
<dbReference type="Pfam" id="PF04187">
    <property type="entry name" value="Cofac_haem_bdg"/>
    <property type="match status" value="1"/>
</dbReference>
<feature type="signal peptide" evidence="1">
    <location>
        <begin position="1"/>
        <end position="24"/>
    </location>
</feature>
<sequence>MKVGYLLAIALGAVCLGTPPASQVASLPLAATAASETRTQILQDLAAANIIFLGERHANAEDRAAQLEILQELYDRDPNLTIGLEMFQRPYQAFIDRYLTGEIDEDALVEQTEYRDRWGFSWESCAPLLHFARERNLPVLALNAPSEVTRQVARRGLASLGPDAREWIPPLNDIHTDNAGYREFLSEAFTIHGGSRETPGFENFVAAQSVWDETMAATIAEFYRTHPDTRIVAISGAGHVVYGSGIPDRVARRLSDLTVLQMSVLPAGVVEPLPASDREAIADFIWPDAGTVDAEP</sequence>
<dbReference type="Proteomes" id="UP000016960">
    <property type="component" value="Unassembled WGS sequence"/>
</dbReference>
<organism evidence="3 4">
    <name type="scientific">Rubidibacter lacunae KORDI 51-2</name>
    <dbReference type="NCBI Taxonomy" id="582515"/>
    <lineage>
        <taxon>Bacteria</taxon>
        <taxon>Bacillati</taxon>
        <taxon>Cyanobacteriota</taxon>
        <taxon>Cyanophyceae</taxon>
        <taxon>Oscillatoriophycideae</taxon>
        <taxon>Chroococcales</taxon>
        <taxon>Aphanothecaceae</taxon>
        <taxon>Rubidibacter</taxon>
    </lineage>
</organism>
<name>U5DE51_9CHRO</name>
<dbReference type="Gene3D" id="3.40.50.11550">
    <property type="match status" value="1"/>
</dbReference>
<dbReference type="AlphaFoldDB" id="U5DE51"/>
<gene>
    <name evidence="3" type="ORF">KR51_00036790</name>
</gene>
<dbReference type="OrthoDB" id="9795827at2"/>
<dbReference type="eggNOG" id="COG3016">
    <property type="taxonomic scope" value="Bacteria"/>
</dbReference>
<comment type="caution">
    <text evidence="3">The sequence shown here is derived from an EMBL/GenBank/DDBJ whole genome shotgun (WGS) entry which is preliminary data.</text>
</comment>
<dbReference type="InterPro" id="IPR007314">
    <property type="entry name" value="Cofac_haem-bd_dom"/>
</dbReference>
<keyword evidence="1" id="KW-0732">Signal</keyword>
<dbReference type="SUPFAM" id="SSF159501">
    <property type="entry name" value="EreA/ChaN-like"/>
    <property type="match status" value="1"/>
</dbReference>
<accession>U5DE51</accession>
<evidence type="ECO:0000256" key="1">
    <source>
        <dbReference type="SAM" id="SignalP"/>
    </source>
</evidence>
<dbReference type="InParanoid" id="U5DE51"/>
<proteinExistence type="predicted"/>
<evidence type="ECO:0000313" key="3">
    <source>
        <dbReference type="EMBL" id="ERN39896.1"/>
    </source>
</evidence>
<dbReference type="RefSeq" id="WP_022609318.1">
    <property type="nucleotide sequence ID" value="NZ_ASSJ01000085.1"/>
</dbReference>
<protein>
    <submittedName>
        <fullName evidence="3">Uncharacterized iron-regulated protein</fullName>
    </submittedName>
</protein>